<dbReference type="Pfam" id="PF04542">
    <property type="entry name" value="Sigma70_r2"/>
    <property type="match status" value="1"/>
</dbReference>
<dbReference type="PANTHER" id="PTHR43133:SF51">
    <property type="entry name" value="RNA POLYMERASE SIGMA FACTOR"/>
    <property type="match status" value="1"/>
</dbReference>
<dbReference type="InterPro" id="IPR013324">
    <property type="entry name" value="RNA_pol_sigma_r3/r4-like"/>
</dbReference>
<dbReference type="GO" id="GO:0003677">
    <property type="term" value="F:DNA binding"/>
    <property type="evidence" value="ECO:0007669"/>
    <property type="project" value="InterPro"/>
</dbReference>
<comment type="caution">
    <text evidence="7">The sequence shown here is derived from an EMBL/GenBank/DDBJ whole genome shotgun (WGS) entry which is preliminary data.</text>
</comment>
<proteinExistence type="inferred from homology"/>
<dbReference type="PANTHER" id="PTHR43133">
    <property type="entry name" value="RNA POLYMERASE ECF-TYPE SIGMA FACTO"/>
    <property type="match status" value="1"/>
</dbReference>
<keyword evidence="2" id="KW-0805">Transcription regulation</keyword>
<evidence type="ECO:0000259" key="6">
    <source>
        <dbReference type="Pfam" id="PF08281"/>
    </source>
</evidence>
<dbReference type="SUPFAM" id="SSF88946">
    <property type="entry name" value="Sigma2 domain of RNA polymerase sigma factors"/>
    <property type="match status" value="1"/>
</dbReference>
<dbReference type="Proteomes" id="UP001155241">
    <property type="component" value="Unassembled WGS sequence"/>
</dbReference>
<feature type="domain" description="RNA polymerase sigma-70 region 2" evidence="5">
    <location>
        <begin position="20"/>
        <end position="85"/>
    </location>
</feature>
<keyword evidence="3" id="KW-0731">Sigma factor</keyword>
<dbReference type="Gene3D" id="1.10.10.10">
    <property type="entry name" value="Winged helix-like DNA-binding domain superfamily/Winged helix DNA-binding domain"/>
    <property type="match status" value="1"/>
</dbReference>
<dbReference type="InterPro" id="IPR014331">
    <property type="entry name" value="RNA_pol_sigma70_ECF_RHOBA"/>
</dbReference>
<evidence type="ECO:0000256" key="1">
    <source>
        <dbReference type="ARBA" id="ARBA00010641"/>
    </source>
</evidence>
<dbReference type="GO" id="GO:0016987">
    <property type="term" value="F:sigma factor activity"/>
    <property type="evidence" value="ECO:0007669"/>
    <property type="project" value="UniProtKB-KW"/>
</dbReference>
<sequence length="181" mass="21173">MSAADTPRNPLSEAAFVQLLSKHQRHLNSFIRSLVPTHADADDVMQDTSLALWEKRQHYDPERDFFSWACGVAHIQVLRHRRKTATERLWFNDEVLDLLASQMIDEAKLFEFRRDALDKCVDRLPDSDRKVVELRYQDGMTLDVMSRELGSSARSIQRTMARARRVLHRCISATLREWHVQ</sequence>
<dbReference type="SUPFAM" id="SSF88659">
    <property type="entry name" value="Sigma3 and sigma4 domains of RNA polymerase sigma factors"/>
    <property type="match status" value="1"/>
</dbReference>
<dbReference type="InterPro" id="IPR039425">
    <property type="entry name" value="RNA_pol_sigma-70-like"/>
</dbReference>
<dbReference type="InterPro" id="IPR007627">
    <property type="entry name" value="RNA_pol_sigma70_r2"/>
</dbReference>
<dbReference type="GO" id="GO:0006352">
    <property type="term" value="P:DNA-templated transcription initiation"/>
    <property type="evidence" value="ECO:0007669"/>
    <property type="project" value="InterPro"/>
</dbReference>
<dbReference type="CDD" id="cd06171">
    <property type="entry name" value="Sigma70_r4"/>
    <property type="match status" value="1"/>
</dbReference>
<dbReference type="InterPro" id="IPR036388">
    <property type="entry name" value="WH-like_DNA-bd_sf"/>
</dbReference>
<feature type="domain" description="RNA polymerase sigma factor 70 region 4 type 2" evidence="6">
    <location>
        <begin position="115"/>
        <end position="165"/>
    </location>
</feature>
<comment type="similarity">
    <text evidence="1">Belongs to the sigma-70 factor family. ECF subfamily.</text>
</comment>
<dbReference type="NCBIfam" id="TIGR02937">
    <property type="entry name" value="sigma70-ECF"/>
    <property type="match status" value="1"/>
</dbReference>
<reference evidence="7" key="1">
    <citation type="submission" date="2022-06" db="EMBL/GenBank/DDBJ databases">
        <title>Aeoliella straminimaris, a novel planctomycete from sediments.</title>
        <authorList>
            <person name="Vitorino I.R."/>
            <person name="Lage O.M."/>
        </authorList>
    </citation>
    <scope>NUCLEOTIDE SEQUENCE</scope>
    <source>
        <strain evidence="7">ICT_H6.2</strain>
    </source>
</reference>
<dbReference type="EMBL" id="JAMXLR010000089">
    <property type="protein sequence ID" value="MCO6047073.1"/>
    <property type="molecule type" value="Genomic_DNA"/>
</dbReference>
<evidence type="ECO:0000256" key="3">
    <source>
        <dbReference type="ARBA" id="ARBA00023082"/>
    </source>
</evidence>
<name>A0A9X2FF44_9BACT</name>
<gene>
    <name evidence="7" type="ORF">NG895_24515</name>
</gene>
<dbReference type="InterPro" id="IPR014284">
    <property type="entry name" value="RNA_pol_sigma-70_dom"/>
</dbReference>
<organism evidence="7 8">
    <name type="scientific">Aeoliella straminimaris</name>
    <dbReference type="NCBI Taxonomy" id="2954799"/>
    <lineage>
        <taxon>Bacteria</taxon>
        <taxon>Pseudomonadati</taxon>
        <taxon>Planctomycetota</taxon>
        <taxon>Planctomycetia</taxon>
        <taxon>Pirellulales</taxon>
        <taxon>Lacipirellulaceae</taxon>
        <taxon>Aeoliella</taxon>
    </lineage>
</organism>
<keyword evidence="8" id="KW-1185">Reference proteome</keyword>
<accession>A0A9X2FF44</accession>
<evidence type="ECO:0000313" key="7">
    <source>
        <dbReference type="EMBL" id="MCO6047073.1"/>
    </source>
</evidence>
<dbReference type="Pfam" id="PF08281">
    <property type="entry name" value="Sigma70_r4_2"/>
    <property type="match status" value="1"/>
</dbReference>
<protein>
    <submittedName>
        <fullName evidence="7">Sigma-70 family RNA polymerase sigma factor</fullName>
    </submittedName>
</protein>
<dbReference type="Gene3D" id="1.10.1740.10">
    <property type="match status" value="1"/>
</dbReference>
<keyword evidence="4" id="KW-0804">Transcription</keyword>
<evidence type="ECO:0000256" key="2">
    <source>
        <dbReference type="ARBA" id="ARBA00023015"/>
    </source>
</evidence>
<dbReference type="InterPro" id="IPR013249">
    <property type="entry name" value="RNA_pol_sigma70_r4_t2"/>
</dbReference>
<dbReference type="NCBIfam" id="TIGR02989">
    <property type="entry name" value="Sig-70_gvs1"/>
    <property type="match status" value="1"/>
</dbReference>
<dbReference type="AlphaFoldDB" id="A0A9X2FF44"/>
<evidence type="ECO:0000256" key="4">
    <source>
        <dbReference type="ARBA" id="ARBA00023163"/>
    </source>
</evidence>
<evidence type="ECO:0000313" key="8">
    <source>
        <dbReference type="Proteomes" id="UP001155241"/>
    </source>
</evidence>
<dbReference type="RefSeq" id="WP_252855186.1">
    <property type="nucleotide sequence ID" value="NZ_JAMXLR010000089.1"/>
</dbReference>
<evidence type="ECO:0000259" key="5">
    <source>
        <dbReference type="Pfam" id="PF04542"/>
    </source>
</evidence>
<dbReference type="InterPro" id="IPR013325">
    <property type="entry name" value="RNA_pol_sigma_r2"/>
</dbReference>